<feature type="repeat" description="WD" evidence="3">
    <location>
        <begin position="1543"/>
        <end position="1584"/>
    </location>
</feature>
<dbReference type="PROSITE" id="PS50082">
    <property type="entry name" value="WD_REPEATS_2"/>
    <property type="match status" value="12"/>
</dbReference>
<dbReference type="PANTHER" id="PTHR14604:SF4">
    <property type="entry name" value="F-BOX DOMAIN-CONTAINING PROTEIN"/>
    <property type="match status" value="1"/>
</dbReference>
<evidence type="ECO:0000313" key="6">
    <source>
        <dbReference type="EMBL" id="GJJ74269.1"/>
    </source>
</evidence>
<keyword evidence="1 3" id="KW-0853">WD repeat</keyword>
<accession>A0A9P3HCN1</accession>
<evidence type="ECO:0000256" key="1">
    <source>
        <dbReference type="ARBA" id="ARBA00022574"/>
    </source>
</evidence>
<dbReference type="SUPFAM" id="SSF50978">
    <property type="entry name" value="WD40 repeat-like"/>
    <property type="match status" value="2"/>
</dbReference>
<proteinExistence type="predicted"/>
<gene>
    <name evidence="6" type="ORF">EMPS_06627</name>
</gene>
<sequence length="1816" mass="200194">MRPWYKRSLSSNEAIGRANTHLENGWNTKDRRLAHKHCDKASEALERMNIANCIKDRGLIAAVYREHGRLLEKLGLGDEARLSYKKADGLIRALGGGTLSPTSSISSTPSSTLSPSLAPNSPPSSASASTLNRESAIPTIFTKDCSPPIIHCTLPIPDERLVSTRQLALYLALLQDTPTSASLDSLDPAARAWVTTTKKNQDETDRLRLLATDLIRALARDELKDRMVMSEALCLAPVLEKDDYRSLLSLFVSAVKDSLLLDVYALEGLARLVQSAAPGYLHADDLVKILDLLSTRLQETFQQSPQYISELAIALSCALDAMADSSIQGLDRVKLHEPLLSYLNQLKADKDPYIVYQAAYASQALMCVPDNEAPWQAALRRSGALIVGVGGVVCAIKGLDVSDFLDGLRTIREGLQGAGRVLDLVQDTYNGMASRKGSDQSLLESLKSGLSFSLKREWYAALRGADSLIRNGELTKLKSLVCGAPCRRDLPFQWGICQQLGNLAANPVWDDDSRKDAITFLGELYWDDEEWGEEPRIKRCILDILMRLSQGHGYGTKGPINIAAENLLEDLATDGDVHKQSLYLECIQAGPSAHSWKVTASPSDSTFLIDQVQNKPSVQPVLRKYQRRRLLEQEIRHAVYIPPQAKASRESSDDDLFDLTTRVNEFITGDGDGKVLLIFGDSGSGKSTFNLELERNLWKAYNSDKIWIPIFVALPGIDKPGEDLIAKQLRRYDFTENQIRELKSYCQFVLICDGYDECQKMVNLYNDNRLNMPGEWKVKMVISCRSEFLGFDYRVFFQPGNHNDRRGARQLQEAVIAPFNVTRITDYIRNYTIMYRSATDTVWRPEDYERVIKSIPNLNELVRNPFLLSLALEVLPYLIDLSKDFTSTTISRVTLYDEFLEQWVERSQRRLTERKLSADDHTQFKILSEDGFIRNTIGFVKDLAVAIFDMQDGKPVVEYSPIRDKSTWKTTFFGHGHGKNLLREACPLSRTGNCYRFIHRSVLEYGLARAAFEPRPSGEVYIEQLDVQQRINVGTLLSNTPSDSPLFRKSFVHEPSIINFLSERVQQSIGLEDQLHKFIDQSKTDERFSQAAANAITILVRAGVRFSGADLRGIRIPGADLSYGDFDSAQLQGADLRDTILRNVWLHQADLSHSRMEGVKFGEYPYLEVEDAVKCCVFSPDGEHLTVGLNDGTIYIYNTSTWNRRLIRGHPNNVASVVNSPSSHQIASGSEDKTIQLWDLQDGSLGPTMSGHLGGVTSAVYSPNGRRIVSGSWDKTVRLWDAQTGALNSTIFGHTGCISSVAYSPSGHQIVSGSWDKTARLWDAQTGVLISTISGHTGGITSVAYSPDGSQIATGSEDKTVQLLDANTGRFATCLSGHTGGVTSVAYSPSGFQIATGSEDKTVRLWDANTGTFATYLSGHTDTVTSVAYSPCGGKVASGSWDATVRMWDAQISPFAYSFRGHTHSVTSVAYSLSGHQVATGSEDKTVRLWDAQTGAFLSSLSGHTNTVTSVAYSPSGYQIASGSLDETVRLWDAKSGTLSFSLSGHNDGITSVVYSPCGLRIASGSLDKTIRLWDAQTGDLVLSLKGHAYAVMSVAFSPNGHQIASGSEDETIRLWDAKSGVLVASLSGHINGITSVVYSPSGHQIASGSWDATVRLWDTETGALAFSLSGHTRKITSVVYSPNGRQIASGSSDETVRLWDVNSGECLFTLEGFQDVANGIAWKTTLDSTYLVVCGDTKSVRSWKVTEEENQVRVRLHWRSTPDTLVVSNASIQGVQGLSEINMRLLQQRRAVGQPEPIMTYRREAMDSSVQKAER</sequence>
<dbReference type="InterPro" id="IPR016024">
    <property type="entry name" value="ARM-type_fold"/>
</dbReference>
<dbReference type="Pfam" id="PF23948">
    <property type="entry name" value="ARM_5"/>
    <property type="match status" value="1"/>
</dbReference>
<feature type="repeat" description="WD" evidence="3">
    <location>
        <begin position="1501"/>
        <end position="1542"/>
    </location>
</feature>
<feature type="domain" description="Arm-like repeat" evidence="5">
    <location>
        <begin position="196"/>
        <end position="520"/>
    </location>
</feature>
<dbReference type="SUPFAM" id="SSF48371">
    <property type="entry name" value="ARM repeat"/>
    <property type="match status" value="1"/>
</dbReference>
<feature type="repeat" description="WD" evidence="3">
    <location>
        <begin position="1459"/>
        <end position="1500"/>
    </location>
</feature>
<name>A0A9P3HCN1_9FUNG</name>
<evidence type="ECO:0000259" key="5">
    <source>
        <dbReference type="Pfam" id="PF23948"/>
    </source>
</evidence>
<dbReference type="Proteomes" id="UP000827284">
    <property type="component" value="Unassembled WGS sequence"/>
</dbReference>
<dbReference type="CDD" id="cd00200">
    <property type="entry name" value="WD40"/>
    <property type="match status" value="3"/>
</dbReference>
<feature type="repeat" description="WD" evidence="3">
    <location>
        <begin position="1627"/>
        <end position="1668"/>
    </location>
</feature>
<evidence type="ECO:0000313" key="7">
    <source>
        <dbReference type="Proteomes" id="UP000827284"/>
    </source>
</evidence>
<keyword evidence="7" id="KW-1185">Reference proteome</keyword>
<feature type="repeat" description="WD" evidence="3">
    <location>
        <begin position="1417"/>
        <end position="1449"/>
    </location>
</feature>
<dbReference type="InterPro" id="IPR050995">
    <property type="entry name" value="WD-F-box_domain-protein"/>
</dbReference>
<dbReference type="SUPFAM" id="SSF141571">
    <property type="entry name" value="Pentapeptide repeat-like"/>
    <property type="match status" value="1"/>
</dbReference>
<feature type="repeat" description="WD" evidence="3">
    <location>
        <begin position="1333"/>
        <end position="1374"/>
    </location>
</feature>
<organism evidence="6 7">
    <name type="scientific">Entomortierella parvispora</name>
    <dbReference type="NCBI Taxonomy" id="205924"/>
    <lineage>
        <taxon>Eukaryota</taxon>
        <taxon>Fungi</taxon>
        <taxon>Fungi incertae sedis</taxon>
        <taxon>Mucoromycota</taxon>
        <taxon>Mortierellomycotina</taxon>
        <taxon>Mortierellomycetes</taxon>
        <taxon>Mortierellales</taxon>
        <taxon>Mortierellaceae</taxon>
        <taxon>Entomortierella</taxon>
    </lineage>
</organism>
<reference evidence="6" key="1">
    <citation type="submission" date="2021-11" db="EMBL/GenBank/DDBJ databases">
        <authorList>
            <person name="Herlambang A."/>
            <person name="Guo Y."/>
            <person name="Takashima Y."/>
            <person name="Nishizawa T."/>
        </authorList>
    </citation>
    <scope>NUCLEOTIDE SEQUENCE</scope>
    <source>
        <strain evidence="6">E1425</strain>
    </source>
</reference>
<comment type="caution">
    <text evidence="6">The sequence shown here is derived from an EMBL/GenBank/DDBJ whole genome shotgun (WGS) entry which is preliminary data.</text>
</comment>
<dbReference type="PRINTS" id="PR00320">
    <property type="entry name" value="GPROTEINBRPT"/>
</dbReference>
<feature type="repeat" description="WD" evidence="3">
    <location>
        <begin position="1207"/>
        <end position="1248"/>
    </location>
</feature>
<dbReference type="InterPro" id="IPR027417">
    <property type="entry name" value="P-loop_NTPase"/>
</dbReference>
<dbReference type="InterPro" id="IPR019775">
    <property type="entry name" value="WD40_repeat_CS"/>
</dbReference>
<dbReference type="InterPro" id="IPR036322">
    <property type="entry name" value="WD40_repeat_dom_sf"/>
</dbReference>
<dbReference type="EMBL" id="BQFW01000008">
    <property type="protein sequence ID" value="GJJ74269.1"/>
    <property type="molecule type" value="Genomic_DNA"/>
</dbReference>
<dbReference type="InterPro" id="IPR015943">
    <property type="entry name" value="WD40/YVTN_repeat-like_dom_sf"/>
</dbReference>
<dbReference type="PROSITE" id="PS00678">
    <property type="entry name" value="WD_REPEATS_1"/>
    <property type="match status" value="10"/>
</dbReference>
<feature type="repeat" description="WD" evidence="3">
    <location>
        <begin position="1291"/>
        <end position="1332"/>
    </location>
</feature>
<feature type="region of interest" description="Disordered" evidence="4">
    <location>
        <begin position="100"/>
        <end position="131"/>
    </location>
</feature>
<dbReference type="InterPro" id="IPR020472">
    <property type="entry name" value="WD40_PAC1"/>
</dbReference>
<dbReference type="InterPro" id="IPR056251">
    <property type="entry name" value="Arm_rpt_dom"/>
</dbReference>
<dbReference type="SUPFAM" id="SSF53795">
    <property type="entry name" value="PEP carboxykinase-like"/>
    <property type="match status" value="1"/>
</dbReference>
<dbReference type="Pfam" id="PF00400">
    <property type="entry name" value="WD40"/>
    <property type="match status" value="13"/>
</dbReference>
<keyword evidence="2" id="KW-0677">Repeat</keyword>
<dbReference type="InterPro" id="IPR001646">
    <property type="entry name" value="5peptide_repeat"/>
</dbReference>
<evidence type="ECO:0000256" key="2">
    <source>
        <dbReference type="ARBA" id="ARBA00022737"/>
    </source>
</evidence>
<protein>
    <recommendedName>
        <fullName evidence="5">Arm-like repeat domain-containing protein</fullName>
    </recommendedName>
</protein>
<feature type="repeat" description="WD" evidence="3">
    <location>
        <begin position="1669"/>
        <end position="1710"/>
    </location>
</feature>
<dbReference type="SMART" id="SM00320">
    <property type="entry name" value="WD40"/>
    <property type="match status" value="14"/>
</dbReference>
<dbReference type="InterPro" id="IPR001680">
    <property type="entry name" value="WD40_rpt"/>
</dbReference>
<dbReference type="Gene3D" id="2.130.10.10">
    <property type="entry name" value="YVTN repeat-like/Quinoprotein amine dehydrogenase"/>
    <property type="match status" value="6"/>
</dbReference>
<dbReference type="Gene3D" id="2.160.20.80">
    <property type="entry name" value="E3 ubiquitin-protein ligase SopA"/>
    <property type="match status" value="1"/>
</dbReference>
<evidence type="ECO:0000256" key="3">
    <source>
        <dbReference type="PROSITE-ProRule" id="PRU00221"/>
    </source>
</evidence>
<dbReference type="PANTHER" id="PTHR14604">
    <property type="entry name" value="WD40 REPEAT PF20"/>
    <property type="match status" value="1"/>
</dbReference>
<dbReference type="PROSITE" id="PS50294">
    <property type="entry name" value="WD_REPEATS_REGION"/>
    <property type="match status" value="12"/>
</dbReference>
<feature type="repeat" description="WD" evidence="3">
    <location>
        <begin position="1585"/>
        <end position="1626"/>
    </location>
</feature>
<dbReference type="SUPFAM" id="SSF101908">
    <property type="entry name" value="Putative isomerase YbhE"/>
    <property type="match status" value="1"/>
</dbReference>
<dbReference type="Gene3D" id="3.40.50.300">
    <property type="entry name" value="P-loop containing nucleotide triphosphate hydrolases"/>
    <property type="match status" value="1"/>
</dbReference>
<dbReference type="OrthoDB" id="538223at2759"/>
<evidence type="ECO:0000256" key="4">
    <source>
        <dbReference type="SAM" id="MobiDB-lite"/>
    </source>
</evidence>
<feature type="repeat" description="WD" evidence="3">
    <location>
        <begin position="1375"/>
        <end position="1416"/>
    </location>
</feature>
<feature type="repeat" description="WD" evidence="3">
    <location>
        <begin position="1249"/>
        <end position="1290"/>
    </location>
</feature>
<dbReference type="Pfam" id="PF00805">
    <property type="entry name" value="Pentapeptide"/>
    <property type="match status" value="1"/>
</dbReference>
<reference evidence="6" key="2">
    <citation type="journal article" date="2022" name="Microbiol. Resour. Announc.">
        <title>Whole-Genome Sequence of Entomortierella parvispora E1425, a Mucoromycotan Fungus Associated with Burkholderiaceae-Related Endosymbiotic Bacteria.</title>
        <authorList>
            <person name="Herlambang A."/>
            <person name="Guo Y."/>
            <person name="Takashima Y."/>
            <person name="Narisawa K."/>
            <person name="Ohta H."/>
            <person name="Nishizawa T."/>
        </authorList>
    </citation>
    <scope>NUCLEOTIDE SEQUENCE</scope>
    <source>
        <strain evidence="6">E1425</strain>
    </source>
</reference>